<evidence type="ECO:0000313" key="2">
    <source>
        <dbReference type="EMBL" id="CAK7923653.1"/>
    </source>
</evidence>
<evidence type="ECO:0000256" key="1">
    <source>
        <dbReference type="SAM" id="MobiDB-lite"/>
    </source>
</evidence>
<gene>
    <name evidence="2" type="ORF">PM001_LOCUS8803</name>
</gene>
<organism evidence="2 3">
    <name type="scientific">Peronospora matthiolae</name>
    <dbReference type="NCBI Taxonomy" id="2874970"/>
    <lineage>
        <taxon>Eukaryota</taxon>
        <taxon>Sar</taxon>
        <taxon>Stramenopiles</taxon>
        <taxon>Oomycota</taxon>
        <taxon>Peronosporomycetes</taxon>
        <taxon>Peronosporales</taxon>
        <taxon>Peronosporaceae</taxon>
        <taxon>Peronospora</taxon>
    </lineage>
</organism>
<dbReference type="Proteomes" id="UP001162060">
    <property type="component" value="Unassembled WGS sequence"/>
</dbReference>
<protein>
    <submittedName>
        <fullName evidence="2">Uncharacterized protein</fullName>
    </submittedName>
</protein>
<accession>A0AAV1TRD4</accession>
<comment type="caution">
    <text evidence="2">The sequence shown here is derived from an EMBL/GenBank/DDBJ whole genome shotgun (WGS) entry which is preliminary data.</text>
</comment>
<proteinExistence type="predicted"/>
<reference evidence="2" key="1">
    <citation type="submission" date="2024-01" db="EMBL/GenBank/DDBJ databases">
        <authorList>
            <person name="Webb A."/>
        </authorList>
    </citation>
    <scope>NUCLEOTIDE SEQUENCE</scope>
    <source>
        <strain evidence="2">Pm1</strain>
    </source>
</reference>
<sequence>MRVRYEEEVRRSDAFREALADRVIQTAVIAHQKAEILRTEWARHVAPEKADREISGIRKQMKNAGKSVSGGM</sequence>
<evidence type="ECO:0000313" key="3">
    <source>
        <dbReference type="Proteomes" id="UP001162060"/>
    </source>
</evidence>
<dbReference type="EMBL" id="CAKLBY020000069">
    <property type="protein sequence ID" value="CAK7923653.1"/>
    <property type="molecule type" value="Genomic_DNA"/>
</dbReference>
<dbReference type="AlphaFoldDB" id="A0AAV1TRD4"/>
<name>A0AAV1TRD4_9STRA</name>
<feature type="region of interest" description="Disordered" evidence="1">
    <location>
        <begin position="52"/>
        <end position="72"/>
    </location>
</feature>